<feature type="compositionally biased region" description="Low complexity" evidence="3">
    <location>
        <begin position="236"/>
        <end position="248"/>
    </location>
</feature>
<evidence type="ECO:0000256" key="1">
    <source>
        <dbReference type="ARBA" id="ARBA00022443"/>
    </source>
</evidence>
<feature type="region of interest" description="Disordered" evidence="3">
    <location>
        <begin position="1"/>
        <end position="22"/>
    </location>
</feature>
<feature type="compositionally biased region" description="Polar residues" evidence="3">
    <location>
        <begin position="363"/>
        <end position="376"/>
    </location>
</feature>
<proteinExistence type="predicted"/>
<keyword evidence="7" id="KW-1185">Reference proteome</keyword>
<dbReference type="PROSITE" id="PS50002">
    <property type="entry name" value="SH3"/>
    <property type="match status" value="1"/>
</dbReference>
<accession>A0A8H4PZY9</accession>
<dbReference type="EMBL" id="JAAVMX010000001">
    <property type="protein sequence ID" value="KAF4513625.1"/>
    <property type="molecule type" value="Genomic_DNA"/>
</dbReference>
<dbReference type="InterPro" id="IPR051412">
    <property type="entry name" value="Formin_Homology_Diaphanous_sf"/>
</dbReference>
<sequence length="655" mass="68220">MVAASRSQPLIPPTLSHKHRRHRRHDLGDIIDWLTSMGLLSADASDPDSPNNTPSLHDDDNDDIQQEGDARRNRAVANSNMAQRPAFFRAPEADVGSDDVATVVHIVYKTLAPTFKGPIAGYSTLFEDDNVPPPTAAPRAPPAAQTPSPDPAPFPAPSAAPEAASFDSESAKSPNRSSSARTSASSRPGLSNTFRAVLGSPVTGQPLMPIATDRVALLPSPSRHSASGSAADMEMSSKGSADASSGSSPGVKTGIAFGVLGGVIAVVLLAYFLFNRRRKQAAARIRLDDGDEKIHSGYNAGSNPYETPSMRGDDKAPRISLRPIGQFTPVGLGTSWDRPSTSRSGNSANPFGIQSDRVPSTIAEEQSTRSNSSSPATLFESGRAPGSPFSQDALDINGRAVAAGAALGVATGTGLSRKTSMRKDGPNNVDLTLPRRNMWASHSPPSPAGTEFSMSSVPAGSAPPVTNGAMAIEAAGGPANSGVHRVELEFKPTLADEMELRIGDLVRLLRKYDDGWCLVIRLNRSQQGVVPRTCISSRPLKPRLAPGATRPGPPVNPSGQARGPGSANGAKPAPSEASRLRVMQSSGSTSPTGLNLRAQSPGLRLQGALMTPPPPGPPPPQPPPPPPGPPPPGTLGRKPVPGQSSGIRSNWLKEP</sequence>
<feature type="region of interest" description="Disordered" evidence="3">
    <location>
        <begin position="126"/>
        <end position="197"/>
    </location>
</feature>
<feature type="compositionally biased region" description="Pro residues" evidence="3">
    <location>
        <begin position="611"/>
        <end position="633"/>
    </location>
</feature>
<feature type="region of interest" description="Disordered" evidence="3">
    <location>
        <begin position="42"/>
        <end position="65"/>
    </location>
</feature>
<dbReference type="AlphaFoldDB" id="A0A8H4PZY9"/>
<feature type="transmembrane region" description="Helical" evidence="4">
    <location>
        <begin position="254"/>
        <end position="274"/>
    </location>
</feature>
<dbReference type="PANTHER" id="PTHR45691">
    <property type="entry name" value="PROTEIN DIAPHANOUS"/>
    <property type="match status" value="1"/>
</dbReference>
<feature type="region of interest" description="Disordered" evidence="3">
    <location>
        <begin position="292"/>
        <end position="315"/>
    </location>
</feature>
<dbReference type="InterPro" id="IPR001452">
    <property type="entry name" value="SH3_domain"/>
</dbReference>
<gene>
    <name evidence="6" type="ORF">G6O67_000873</name>
</gene>
<keyword evidence="4" id="KW-0472">Membrane</keyword>
<evidence type="ECO:0000313" key="6">
    <source>
        <dbReference type="EMBL" id="KAF4513625.1"/>
    </source>
</evidence>
<evidence type="ECO:0000256" key="3">
    <source>
        <dbReference type="SAM" id="MobiDB-lite"/>
    </source>
</evidence>
<feature type="compositionally biased region" description="Pro residues" evidence="3">
    <location>
        <begin position="148"/>
        <end position="158"/>
    </location>
</feature>
<comment type="caution">
    <text evidence="6">The sequence shown here is derived from an EMBL/GenBank/DDBJ whole genome shotgun (WGS) entry which is preliminary data.</text>
</comment>
<keyword evidence="4" id="KW-0812">Transmembrane</keyword>
<keyword evidence="1 2" id="KW-0728">SH3 domain</keyword>
<feature type="region of interest" description="Disordered" evidence="3">
    <location>
        <begin position="533"/>
        <end position="655"/>
    </location>
</feature>
<feature type="region of interest" description="Disordered" evidence="3">
    <location>
        <begin position="330"/>
        <end position="390"/>
    </location>
</feature>
<dbReference type="Gene3D" id="2.30.30.40">
    <property type="entry name" value="SH3 Domains"/>
    <property type="match status" value="1"/>
</dbReference>
<dbReference type="Pfam" id="PF14604">
    <property type="entry name" value="SH3_9"/>
    <property type="match status" value="1"/>
</dbReference>
<dbReference type="OrthoDB" id="5340910at2759"/>
<reference evidence="6 7" key="1">
    <citation type="journal article" date="2020" name="Genome Biol. Evol.">
        <title>A new high-quality draft genome assembly of the Chinese cordyceps Ophiocordyceps sinensis.</title>
        <authorList>
            <person name="Shu R."/>
            <person name="Zhang J."/>
            <person name="Meng Q."/>
            <person name="Zhang H."/>
            <person name="Zhou G."/>
            <person name="Li M."/>
            <person name="Wu P."/>
            <person name="Zhao Y."/>
            <person name="Chen C."/>
            <person name="Qin Q."/>
        </authorList>
    </citation>
    <scope>NUCLEOTIDE SEQUENCE [LARGE SCALE GENOMIC DNA]</scope>
    <source>
        <strain evidence="6 7">IOZ07</strain>
    </source>
</reference>
<dbReference type="GO" id="GO:0030041">
    <property type="term" value="P:actin filament polymerization"/>
    <property type="evidence" value="ECO:0007669"/>
    <property type="project" value="TreeGrafter"/>
</dbReference>
<evidence type="ECO:0000313" key="7">
    <source>
        <dbReference type="Proteomes" id="UP000557566"/>
    </source>
</evidence>
<feature type="compositionally biased region" description="Polar residues" evidence="3">
    <location>
        <begin position="583"/>
        <end position="593"/>
    </location>
</feature>
<dbReference type="SUPFAM" id="SSF50044">
    <property type="entry name" value="SH3-domain"/>
    <property type="match status" value="1"/>
</dbReference>
<dbReference type="Proteomes" id="UP000557566">
    <property type="component" value="Unassembled WGS sequence"/>
</dbReference>
<feature type="domain" description="SH3" evidence="5">
    <location>
        <begin position="479"/>
        <end position="540"/>
    </location>
</feature>
<feature type="compositionally biased region" description="Polar residues" evidence="3">
    <location>
        <begin position="337"/>
        <end position="349"/>
    </location>
</feature>
<evidence type="ECO:0000256" key="4">
    <source>
        <dbReference type="SAM" id="Phobius"/>
    </source>
</evidence>
<dbReference type="InterPro" id="IPR036028">
    <property type="entry name" value="SH3-like_dom_sf"/>
</dbReference>
<dbReference type="SMART" id="SM00326">
    <property type="entry name" value="SH3"/>
    <property type="match status" value="1"/>
</dbReference>
<dbReference type="PANTHER" id="PTHR45691:SF6">
    <property type="entry name" value="PROTEIN DIAPHANOUS"/>
    <property type="match status" value="1"/>
</dbReference>
<protein>
    <recommendedName>
        <fullName evidence="5">SH3 domain-containing protein</fullName>
    </recommendedName>
</protein>
<organism evidence="6 7">
    <name type="scientific">Ophiocordyceps sinensis</name>
    <dbReference type="NCBI Taxonomy" id="72228"/>
    <lineage>
        <taxon>Eukaryota</taxon>
        <taxon>Fungi</taxon>
        <taxon>Dikarya</taxon>
        <taxon>Ascomycota</taxon>
        <taxon>Pezizomycotina</taxon>
        <taxon>Sordariomycetes</taxon>
        <taxon>Hypocreomycetidae</taxon>
        <taxon>Hypocreales</taxon>
        <taxon>Ophiocordycipitaceae</taxon>
        <taxon>Ophiocordyceps</taxon>
    </lineage>
</organism>
<feature type="region of interest" description="Disordered" evidence="3">
    <location>
        <begin position="437"/>
        <end position="460"/>
    </location>
</feature>
<dbReference type="GO" id="GO:0005884">
    <property type="term" value="C:actin filament"/>
    <property type="evidence" value="ECO:0007669"/>
    <property type="project" value="TreeGrafter"/>
</dbReference>
<name>A0A8H4PZY9_9HYPO</name>
<keyword evidence="4" id="KW-1133">Transmembrane helix</keyword>
<evidence type="ECO:0000256" key="2">
    <source>
        <dbReference type="PROSITE-ProRule" id="PRU00192"/>
    </source>
</evidence>
<feature type="compositionally biased region" description="Low complexity" evidence="3">
    <location>
        <begin position="159"/>
        <end position="168"/>
    </location>
</feature>
<feature type="region of interest" description="Disordered" evidence="3">
    <location>
        <begin position="218"/>
        <end position="248"/>
    </location>
</feature>
<evidence type="ECO:0000259" key="5">
    <source>
        <dbReference type="PROSITE" id="PS50002"/>
    </source>
</evidence>
<feature type="compositionally biased region" description="Pro residues" evidence="3">
    <location>
        <begin position="131"/>
        <end position="141"/>
    </location>
</feature>
<feature type="compositionally biased region" description="Low complexity" evidence="3">
    <location>
        <begin position="176"/>
        <end position="187"/>
    </location>
</feature>